<dbReference type="SUPFAM" id="SSF52540">
    <property type="entry name" value="P-loop containing nucleoside triphosphate hydrolases"/>
    <property type="match status" value="1"/>
</dbReference>
<dbReference type="GO" id="GO:0006355">
    <property type="term" value="P:regulation of DNA-templated transcription"/>
    <property type="evidence" value="ECO:0007669"/>
    <property type="project" value="InterPro"/>
</dbReference>
<dbReference type="InterPro" id="IPR027417">
    <property type="entry name" value="P-loop_NTPase"/>
</dbReference>
<sequence length="928" mass="99784">MTETKTEPLAGRSAELAALAAMAGAASSADPQVAIVHGAAGMGKSSLVEHFLSRPDSGTVLRAAGSRWETSLDGSVLAQLLRGYDGGTTAPAAVPADFAEAGQLLLARLRSACADAASHGADADQPPLVVWIDDAQWADEFSLRALVFALRRLAAERVLVLLAVRDDQWWQLPAGFREFAGSAAVQKLRLRPLVPEHVVSLAWSVRALELPAPMALRLCAHAGGNPGYLLQLLQEQPDDYWNEWHEHLPAPLRLRDEVETALAGAGAATRALVQAAAVLESGCLLADAVALANAAGTDSVEDPLAALDEARALGLLKIGADLQVLNFPYPLVRAAVYASLTATQRAALHRSASSMGDDEGEQLFHLAAAAALPDTGLARQLDAYAAHQAERGAWLSAAAALLRASYVWPDATGRQQRLLQALDALVAAGDLPRASAYAQQVAGFRPGPLKEAVLGYLAVLRGRETEADMQLDKAWQQCNPASSPDTAAMICQRRVLHALAAQNGADLVLWAQRAIELAPEDSPAFIESRSIMGLGLAGLGRIEEAHAQYGKFPSLKALGAQRQRVQLGRGWLLLAQDEHYLARDQLAAAVPTEYHLGSGRIAQWAQGWLARAEFELGDWDEALRTVERGLLQQERLQIQLARPLLHLTAAQIHALRGETAKSALHRDAARAPADSYAIMQLPAAMAAAFVAEAAADYDGVLRALGPLLQLDRDNGMDEPGFWPWHDVYANALVMTDRMAEAADFLVPHEELAAQRGHRTVLARLAVPRGRILGAEGRLDEARKVFETSLAGIKDLPTPYVRARGNFAYGQMLRRAGQRREAADVLARARDLYLALGASVYVERCDREIQASGLQSTGRRGALDFSVLTAQEIAVARLVAEGRTNKETGLELFIAAKTVQYHLTRIYSKLGISSRSELAARYRAETEEG</sequence>
<dbReference type="InterPro" id="IPR016032">
    <property type="entry name" value="Sig_transdc_resp-reg_C-effctor"/>
</dbReference>
<keyword evidence="2" id="KW-0067">ATP-binding</keyword>
<dbReference type="RefSeq" id="WP_074700828.1">
    <property type="nucleotide sequence ID" value="NZ_CP018863.1"/>
</dbReference>
<evidence type="ECO:0000256" key="2">
    <source>
        <dbReference type="ARBA" id="ARBA00022840"/>
    </source>
</evidence>
<dbReference type="GO" id="GO:0005524">
    <property type="term" value="F:ATP binding"/>
    <property type="evidence" value="ECO:0007669"/>
    <property type="project" value="UniProtKB-KW"/>
</dbReference>
<dbReference type="SMART" id="SM00421">
    <property type="entry name" value="HTH_LUXR"/>
    <property type="match status" value="1"/>
</dbReference>
<dbReference type="Pfam" id="PF13191">
    <property type="entry name" value="AAA_16"/>
    <property type="match status" value="1"/>
</dbReference>
<evidence type="ECO:0000313" key="4">
    <source>
        <dbReference type="EMBL" id="SDQ80092.1"/>
    </source>
</evidence>
<name>A0A1H1DU69_9MICC</name>
<reference evidence="4 5" key="1">
    <citation type="submission" date="2016-10" db="EMBL/GenBank/DDBJ databases">
        <authorList>
            <person name="de Groot N.N."/>
        </authorList>
    </citation>
    <scope>NUCLEOTIDE SEQUENCE [LARGE SCALE GENOMIC DNA]</scope>
    <source>
        <strain evidence="4 5">DSM 20117</strain>
    </source>
</reference>
<accession>A0A1H1DU69</accession>
<dbReference type="Pfam" id="PF00196">
    <property type="entry name" value="GerE"/>
    <property type="match status" value="1"/>
</dbReference>
<dbReference type="GO" id="GO:0003677">
    <property type="term" value="F:DNA binding"/>
    <property type="evidence" value="ECO:0007669"/>
    <property type="project" value="InterPro"/>
</dbReference>
<keyword evidence="5" id="KW-1185">Reference proteome</keyword>
<dbReference type="Gene3D" id="1.10.10.10">
    <property type="entry name" value="Winged helix-like DNA-binding domain superfamily/Winged helix DNA-binding domain"/>
    <property type="match status" value="1"/>
</dbReference>
<dbReference type="PRINTS" id="PR00038">
    <property type="entry name" value="HTHLUXR"/>
</dbReference>
<evidence type="ECO:0000256" key="1">
    <source>
        <dbReference type="ARBA" id="ARBA00022741"/>
    </source>
</evidence>
<dbReference type="InterPro" id="IPR011990">
    <property type="entry name" value="TPR-like_helical_dom_sf"/>
</dbReference>
<dbReference type="OrthoDB" id="134933at2"/>
<dbReference type="GO" id="GO:0005737">
    <property type="term" value="C:cytoplasm"/>
    <property type="evidence" value="ECO:0007669"/>
    <property type="project" value="TreeGrafter"/>
</dbReference>
<dbReference type="InterPro" id="IPR041664">
    <property type="entry name" value="AAA_16"/>
</dbReference>
<dbReference type="InterPro" id="IPR000792">
    <property type="entry name" value="Tscrpt_reg_LuxR_C"/>
</dbReference>
<dbReference type="EMBL" id="FNKH01000002">
    <property type="protein sequence ID" value="SDQ80092.1"/>
    <property type="molecule type" value="Genomic_DNA"/>
</dbReference>
<feature type="domain" description="HTH luxR-type" evidence="3">
    <location>
        <begin position="860"/>
        <end position="925"/>
    </location>
</feature>
<dbReference type="SUPFAM" id="SSF46894">
    <property type="entry name" value="C-terminal effector domain of the bipartite response regulators"/>
    <property type="match status" value="1"/>
</dbReference>
<gene>
    <name evidence="4" type="ORF">SAMN04489742_2617</name>
</gene>
<dbReference type="SUPFAM" id="SSF48452">
    <property type="entry name" value="TPR-like"/>
    <property type="match status" value="2"/>
</dbReference>
<dbReference type="STRING" id="37928.SAMN04489742_2617"/>
<dbReference type="CDD" id="cd06170">
    <property type="entry name" value="LuxR_C_like"/>
    <property type="match status" value="1"/>
</dbReference>
<dbReference type="InterPro" id="IPR036388">
    <property type="entry name" value="WH-like_DNA-bd_sf"/>
</dbReference>
<keyword evidence="1" id="KW-0547">Nucleotide-binding</keyword>
<dbReference type="Proteomes" id="UP000181917">
    <property type="component" value="Unassembled WGS sequence"/>
</dbReference>
<protein>
    <submittedName>
        <fullName evidence="4">Regulatory protein, luxR family</fullName>
    </submittedName>
</protein>
<proteinExistence type="predicted"/>
<dbReference type="PANTHER" id="PTHR16305:SF35">
    <property type="entry name" value="TRANSCRIPTIONAL ACTIVATOR DOMAIN"/>
    <property type="match status" value="1"/>
</dbReference>
<dbReference type="PANTHER" id="PTHR16305">
    <property type="entry name" value="TESTICULAR SOLUBLE ADENYLYL CYCLASE"/>
    <property type="match status" value="1"/>
</dbReference>
<dbReference type="AlphaFoldDB" id="A0A1H1DU69"/>
<dbReference type="GO" id="GO:0004016">
    <property type="term" value="F:adenylate cyclase activity"/>
    <property type="evidence" value="ECO:0007669"/>
    <property type="project" value="TreeGrafter"/>
</dbReference>
<evidence type="ECO:0000259" key="3">
    <source>
        <dbReference type="PROSITE" id="PS50043"/>
    </source>
</evidence>
<dbReference type="KEGG" id="acry:AC20117_04355"/>
<evidence type="ECO:0000313" key="5">
    <source>
        <dbReference type="Proteomes" id="UP000181917"/>
    </source>
</evidence>
<dbReference type="PROSITE" id="PS50043">
    <property type="entry name" value="HTH_LUXR_2"/>
    <property type="match status" value="1"/>
</dbReference>
<organism evidence="4 5">
    <name type="scientific">Crystallibacter crystallopoietes</name>
    <dbReference type="NCBI Taxonomy" id="37928"/>
    <lineage>
        <taxon>Bacteria</taxon>
        <taxon>Bacillati</taxon>
        <taxon>Actinomycetota</taxon>
        <taxon>Actinomycetes</taxon>
        <taxon>Micrococcales</taxon>
        <taxon>Micrococcaceae</taxon>
        <taxon>Crystallibacter</taxon>
    </lineage>
</organism>